<organism evidence="2 3">
    <name type="scientific">Chryseolinea lacunae</name>
    <dbReference type="NCBI Taxonomy" id="2801331"/>
    <lineage>
        <taxon>Bacteria</taxon>
        <taxon>Pseudomonadati</taxon>
        <taxon>Bacteroidota</taxon>
        <taxon>Cytophagia</taxon>
        <taxon>Cytophagales</taxon>
        <taxon>Fulvivirgaceae</taxon>
        <taxon>Chryseolinea</taxon>
    </lineage>
</organism>
<gene>
    <name evidence="2" type="ORF">JI741_00405</name>
</gene>
<name>A0ABS1KJM2_9BACT</name>
<feature type="domain" description="GP-PDE" evidence="1">
    <location>
        <begin position="39"/>
        <end position="275"/>
    </location>
</feature>
<dbReference type="PANTHER" id="PTHR46320">
    <property type="entry name" value="GLYCEROPHOSPHODIESTER PHOSPHODIESTERASE 1"/>
    <property type="match status" value="1"/>
</dbReference>
<protein>
    <submittedName>
        <fullName evidence="2">Glycerophosphodiester phosphodiesterase family protein</fullName>
    </submittedName>
</protein>
<comment type="caution">
    <text evidence="2">The sequence shown here is derived from an EMBL/GenBank/DDBJ whole genome shotgun (WGS) entry which is preliminary data.</text>
</comment>
<dbReference type="InterPro" id="IPR030395">
    <property type="entry name" value="GP_PDE_dom"/>
</dbReference>
<dbReference type="Pfam" id="PF03009">
    <property type="entry name" value="GDPD"/>
    <property type="match status" value="1"/>
</dbReference>
<dbReference type="PROSITE" id="PS51704">
    <property type="entry name" value="GP_PDE"/>
    <property type="match status" value="1"/>
</dbReference>
<dbReference type="EMBL" id="JAERRB010000001">
    <property type="protein sequence ID" value="MBL0739649.1"/>
    <property type="molecule type" value="Genomic_DNA"/>
</dbReference>
<evidence type="ECO:0000313" key="3">
    <source>
        <dbReference type="Proteomes" id="UP000613030"/>
    </source>
</evidence>
<evidence type="ECO:0000259" key="1">
    <source>
        <dbReference type="PROSITE" id="PS51704"/>
    </source>
</evidence>
<evidence type="ECO:0000313" key="2">
    <source>
        <dbReference type="EMBL" id="MBL0739649.1"/>
    </source>
</evidence>
<accession>A0ABS1KJM2</accession>
<dbReference type="Proteomes" id="UP000613030">
    <property type="component" value="Unassembled WGS sequence"/>
</dbReference>
<proteinExistence type="predicted"/>
<dbReference type="SUPFAM" id="SSF51695">
    <property type="entry name" value="PLC-like phosphodiesterases"/>
    <property type="match status" value="1"/>
</dbReference>
<sequence length="282" mass="32012">MRQRLIVFLFCLLLPIAGWTQKQHVDAIRRVLLDPAGRVLVAAHRAEHHRYPENSLKAIQAAIDLGVDIVEIDVKVSKDGVPFLMHDKTMDRTTNGKGDPEELTWSELQKFVIIDKGKRTALKIPSLEEALGVAEGKILVDLDLKTDRIESILKVIRKTETKDIVFFFDSDYAILSAIHKADPDFMIMPRAHRYTETDSAIVLFDPPVVHIDESFYSPETIQLIKESYARAWINALGQPDDDIRKGKEKRALKKLLEHGASIIQTDEPEKVMKALAENGWEQ</sequence>
<dbReference type="RefSeq" id="WP_202006626.1">
    <property type="nucleotide sequence ID" value="NZ_JAERRB010000001.1"/>
</dbReference>
<dbReference type="PANTHER" id="PTHR46320:SF1">
    <property type="entry name" value="GLYCEROPHOSPHODIESTER PHOSPHODIESTERASE 1"/>
    <property type="match status" value="1"/>
</dbReference>
<dbReference type="InterPro" id="IPR017946">
    <property type="entry name" value="PLC-like_Pdiesterase_TIM-brl"/>
</dbReference>
<keyword evidence="3" id="KW-1185">Reference proteome</keyword>
<dbReference type="Gene3D" id="3.20.20.190">
    <property type="entry name" value="Phosphatidylinositol (PI) phosphodiesterase"/>
    <property type="match status" value="1"/>
</dbReference>
<dbReference type="CDD" id="cd08566">
    <property type="entry name" value="GDPD_AtGDE_like"/>
    <property type="match status" value="1"/>
</dbReference>
<reference evidence="2 3" key="1">
    <citation type="submission" date="2021-01" db="EMBL/GenBank/DDBJ databases">
        <title>Chryseolinea sp. Jin1 Genome sequencing and assembly.</title>
        <authorList>
            <person name="Kim I."/>
        </authorList>
    </citation>
    <scope>NUCLEOTIDE SEQUENCE [LARGE SCALE GENOMIC DNA]</scope>
    <source>
        <strain evidence="2 3">Jin1</strain>
    </source>
</reference>